<evidence type="ECO:0000313" key="6">
    <source>
        <dbReference type="EMBL" id="GMI44771.1"/>
    </source>
</evidence>
<dbReference type="PANTHER" id="PTHR31652">
    <property type="entry name" value="LIMR FAMILY PROTEIN DDB_G0283707-RELATED"/>
    <property type="match status" value="1"/>
</dbReference>
<feature type="transmembrane region" description="Helical" evidence="5">
    <location>
        <begin position="222"/>
        <end position="249"/>
    </location>
</feature>
<evidence type="ECO:0000256" key="5">
    <source>
        <dbReference type="SAM" id="Phobius"/>
    </source>
</evidence>
<evidence type="ECO:0008006" key="8">
    <source>
        <dbReference type="Google" id="ProtNLM"/>
    </source>
</evidence>
<reference evidence="7" key="1">
    <citation type="journal article" date="2023" name="Commun. Biol.">
        <title>Genome analysis of Parmales, the sister group of diatoms, reveals the evolutionary specialization of diatoms from phago-mixotrophs to photoautotrophs.</title>
        <authorList>
            <person name="Ban H."/>
            <person name="Sato S."/>
            <person name="Yoshikawa S."/>
            <person name="Yamada K."/>
            <person name="Nakamura Y."/>
            <person name="Ichinomiya M."/>
            <person name="Sato N."/>
            <person name="Blanc-Mathieu R."/>
            <person name="Endo H."/>
            <person name="Kuwata A."/>
            <person name="Ogata H."/>
        </authorList>
    </citation>
    <scope>NUCLEOTIDE SEQUENCE [LARGE SCALE GENOMIC DNA]</scope>
</reference>
<keyword evidence="4 5" id="KW-0472">Membrane</keyword>
<dbReference type="OrthoDB" id="73273at2759"/>
<feature type="transmembrane region" description="Helical" evidence="5">
    <location>
        <begin position="344"/>
        <end position="366"/>
    </location>
</feature>
<evidence type="ECO:0000256" key="1">
    <source>
        <dbReference type="ARBA" id="ARBA00004141"/>
    </source>
</evidence>
<dbReference type="PANTHER" id="PTHR31652:SF0">
    <property type="entry name" value="LIMR FAMILY PROTEIN DDB_G0283707-RELATED"/>
    <property type="match status" value="1"/>
</dbReference>
<keyword evidence="3 5" id="KW-1133">Transmembrane helix</keyword>
<evidence type="ECO:0000256" key="2">
    <source>
        <dbReference type="ARBA" id="ARBA00022692"/>
    </source>
</evidence>
<gene>
    <name evidence="6" type="ORF">TrCOL_g6841</name>
</gene>
<dbReference type="Proteomes" id="UP001165065">
    <property type="component" value="Unassembled WGS sequence"/>
</dbReference>
<evidence type="ECO:0000313" key="7">
    <source>
        <dbReference type="Proteomes" id="UP001165065"/>
    </source>
</evidence>
<dbReference type="Pfam" id="PF04791">
    <property type="entry name" value="LMBR1"/>
    <property type="match status" value="2"/>
</dbReference>
<accession>A0A9W7LCL4</accession>
<feature type="transmembrane region" description="Helical" evidence="5">
    <location>
        <begin position="89"/>
        <end position="109"/>
    </location>
</feature>
<protein>
    <recommendedName>
        <fullName evidence="8">LMBR1-like membrane protein</fullName>
    </recommendedName>
</protein>
<feature type="transmembrane region" description="Helical" evidence="5">
    <location>
        <begin position="37"/>
        <end position="59"/>
    </location>
</feature>
<dbReference type="EMBL" id="BRYA01001492">
    <property type="protein sequence ID" value="GMI44771.1"/>
    <property type="molecule type" value="Genomic_DNA"/>
</dbReference>
<sequence>MDIFLLIVAIIVVLILLAINVYLIVYFQHPDDKNESYLPKFLILIGFTIAQCSILLLPLDVANNEGYSGCDGYDTSVCGGIDMSLLWEITYLAVLAYVVLLIPFAIFYYEADDGQGNLRESMFCQAFKYELAVLIISTLTLLLMYFFLGTTNIPVTTYSASFGSSLTATIAAGTWTDQSKPPPFATWSAADVTNAALTLPGVDSTVSLKVTFPVYVMAMEGFVGWFFFVIFAGVGLSALPVDLICAFIYRPRHMDAVEFAEAQLSVRQRVNDLIEIGELLKVERAQKAEQGGGFFSRRSANNSDRVTVNKFKQAVYILENDVAELKLCHENYHKYNPLIPIFKLFFGIISLILSLLWIVQICVFILPSPPLTPFLNDYFQWFDTWFPLFGVLSVGIFAVYLQFAVIKGCFKFGVRFFFITLHPMKMNGTYMNSFLFNLGLILLCSLPVVQFSVMAFSDYARFTNVAQIFGVQIKYLQFFEYFWTTNAFVYAILGMAVLSAVYLGCKPRDKPANAMELKENLKRSRRR</sequence>
<dbReference type="AlphaFoldDB" id="A0A9W7LCL4"/>
<keyword evidence="2 5" id="KW-0812">Transmembrane</keyword>
<evidence type="ECO:0000256" key="4">
    <source>
        <dbReference type="ARBA" id="ARBA00023136"/>
    </source>
</evidence>
<feature type="transmembrane region" description="Helical" evidence="5">
    <location>
        <begin position="386"/>
        <end position="406"/>
    </location>
</feature>
<evidence type="ECO:0000256" key="3">
    <source>
        <dbReference type="ARBA" id="ARBA00022989"/>
    </source>
</evidence>
<comment type="subcellular location">
    <subcellularLocation>
        <location evidence="1">Membrane</location>
        <topology evidence="1">Multi-pass membrane protein</topology>
    </subcellularLocation>
</comment>
<feature type="transmembrane region" description="Helical" evidence="5">
    <location>
        <begin position="129"/>
        <end position="148"/>
    </location>
</feature>
<comment type="caution">
    <text evidence="6">The sequence shown here is derived from an EMBL/GenBank/DDBJ whole genome shotgun (WGS) entry which is preliminary data.</text>
</comment>
<dbReference type="InterPro" id="IPR006876">
    <property type="entry name" value="LMBR1-like_membr_prot"/>
</dbReference>
<feature type="transmembrane region" description="Helical" evidence="5">
    <location>
        <begin position="434"/>
        <end position="456"/>
    </location>
</feature>
<feature type="transmembrane region" description="Helical" evidence="5">
    <location>
        <begin position="6"/>
        <end position="25"/>
    </location>
</feature>
<organism evidence="6 7">
    <name type="scientific">Triparma columacea</name>
    <dbReference type="NCBI Taxonomy" id="722753"/>
    <lineage>
        <taxon>Eukaryota</taxon>
        <taxon>Sar</taxon>
        <taxon>Stramenopiles</taxon>
        <taxon>Ochrophyta</taxon>
        <taxon>Bolidophyceae</taxon>
        <taxon>Parmales</taxon>
        <taxon>Triparmaceae</taxon>
        <taxon>Triparma</taxon>
    </lineage>
</organism>
<feature type="transmembrane region" description="Helical" evidence="5">
    <location>
        <begin position="487"/>
        <end position="505"/>
    </location>
</feature>
<name>A0A9W7LCL4_9STRA</name>
<proteinExistence type="predicted"/>
<dbReference type="GO" id="GO:0016020">
    <property type="term" value="C:membrane"/>
    <property type="evidence" value="ECO:0007669"/>
    <property type="project" value="UniProtKB-SubCell"/>
</dbReference>
<keyword evidence="7" id="KW-1185">Reference proteome</keyword>